<dbReference type="GO" id="GO:0008408">
    <property type="term" value="F:3'-5' exonuclease activity"/>
    <property type="evidence" value="ECO:0007669"/>
    <property type="project" value="UniProtKB-UniRule"/>
</dbReference>
<gene>
    <name evidence="11" type="primary">polC</name>
    <name evidence="14" type="ORF">LNO71_03375</name>
</gene>
<dbReference type="Pfam" id="PF02811">
    <property type="entry name" value="PHP"/>
    <property type="match status" value="1"/>
</dbReference>
<dbReference type="NCBIfam" id="TIGR01405">
    <property type="entry name" value="polC_Gram_pos"/>
    <property type="match status" value="1"/>
</dbReference>
<comment type="caution">
    <text evidence="14">The sequence shown here is derived from an EMBL/GenBank/DDBJ whole genome shotgun (WGS) entry which is preliminary data.</text>
</comment>
<dbReference type="GO" id="GO:0003677">
    <property type="term" value="F:DNA binding"/>
    <property type="evidence" value="ECO:0007669"/>
    <property type="project" value="UniProtKB-UniRule"/>
</dbReference>
<dbReference type="Pfam" id="PF07733">
    <property type="entry name" value="DNA_pol3_alpha"/>
    <property type="match status" value="2"/>
</dbReference>
<evidence type="ECO:0000256" key="10">
    <source>
        <dbReference type="ARBA" id="ARBA00049244"/>
    </source>
</evidence>
<evidence type="ECO:0000256" key="9">
    <source>
        <dbReference type="ARBA" id="ARBA00022932"/>
    </source>
</evidence>
<dbReference type="SMART" id="SM00479">
    <property type="entry name" value="EXOIII"/>
    <property type="match status" value="1"/>
</dbReference>
<keyword evidence="7 11" id="KW-0378">Hydrolase</keyword>
<dbReference type="GO" id="GO:0005737">
    <property type="term" value="C:cytoplasm"/>
    <property type="evidence" value="ECO:0007669"/>
    <property type="project" value="UniProtKB-SubCell"/>
</dbReference>
<evidence type="ECO:0000313" key="15">
    <source>
        <dbReference type="Proteomes" id="UP001216384"/>
    </source>
</evidence>
<evidence type="ECO:0000256" key="4">
    <source>
        <dbReference type="ARBA" id="ARBA00022695"/>
    </source>
</evidence>
<keyword evidence="8 11" id="KW-0269">Exonuclease</keyword>
<name>A0AAW6HPF0_9MOLU</name>
<dbReference type="InterPro" id="IPR013520">
    <property type="entry name" value="Ribonucl_H"/>
</dbReference>
<proteinExistence type="inferred from homology"/>
<comment type="catalytic activity">
    <reaction evidence="10 11">
        <text>DNA(n) + a 2'-deoxyribonucleoside 5'-triphosphate = DNA(n+1) + diphosphate</text>
        <dbReference type="Rhea" id="RHEA:22508"/>
        <dbReference type="Rhea" id="RHEA-COMP:17339"/>
        <dbReference type="Rhea" id="RHEA-COMP:17340"/>
        <dbReference type="ChEBI" id="CHEBI:33019"/>
        <dbReference type="ChEBI" id="CHEBI:61560"/>
        <dbReference type="ChEBI" id="CHEBI:173112"/>
        <dbReference type="EC" id="2.7.7.7"/>
    </reaction>
</comment>
<sequence length="1502" mass="174810">MNKTESKVHDIHFTINWLNKFFSVSEQLLNYLRLNAEESIHTLSKSKRTIELVFFLKKPLTPELYEEAVRLTNLYTNTNNEYYLFINFAIKQSLWTPELIQNCIQDICRYKNKPAFFLEKIECIDDRTHEIVFANQNMKAMFDESNNDIVDYLDKLGFHDIKLTSRFDLELANKKQLKEKQKELVMTQARKITSKEKPKYPSLEECIEYNKIPDSSEITPIIEFDQNEPTSLTTLWAKIYQINYVENPNFRRIKIGLADRDSAISIFDSLWNANYLSSDYINQFKVGDWVKIQVRVRSSRDQKLYTYIERLEKADVPEWLKPTPEDYTDRHEFFFHTKMSAHDGLNDVNDLKKFCEENQIKDIAITDTGVVQSFPDLVSWKTKLSPEIKVHYGLEIDVFDDTEFIVKNNKDLNLEDLTFVVYDIETTGLNAYYEQIIEIGATRIKTSLNKTNNQLEFTVLDKFEKFIKNEKPLSELTTNLTKIKDSDLADAEDEKTVLNQFMNFIQKNDVLVAHNGIDFDFIWVNTKLDKYNLGKLDNPMLDTLRLAYQLYRYQRYSLENLSKKLDVEYDKEAAHRANYDTEVLSKCLIAMLSNVYAKNWRSLLDLNDKQKLVNDIANLKVNKKTDSNDQEESNSLLNENLFNRIRARKALLYAKNQKGLKALYKLVSLASTDQFYGTPKLFWSDIKKYEDDILVSSHPLNGHIVHAAKYDTEENLVKIIKNHNFVQIPLPSLFRKEISKGNIEQEHVYDLINRIIKICEQENILYTFSSLAHYLRKEQKKFYDCLITTEMAGKRLHHFYDRELEDKNRRELITPYLHIRKKMEVYNDFNFIKEPNILAKLIHQNGAKISQLFDDDKLLPYPQKLHPPKIEGSDEKLQKLVWDKADELFGQQIDPIIKSRIEYELNAIIGNGYGIVYWLAHLLVKKSNDDGYIVGSRGSVGSSIVALLAGISEVNPLEPYYYCKKCKKTEFINDIDDGYDLVNKPCINPSCDGEMKGEGHNIPFASFMGFNGEKIPDIDLNFSSLYQLKAHDYVKEMFGESHTARSGTISTMQEKTARKFVYDYFEKLNRPEDIDRLTDWYASEITEIKRTTGQHPGGILVFPKDMEIEDFCPINYPADDKSSNWKTSHFKYEYLHDTLLKLDILSQEDPTILKFLYDVTNVKAEDIPNNDKDVLSLFNLEHCLDFSGNDILANATGALGIPEFGTKITRDILKIAKPASFADLIRVSGLSHGTDVWAGNAADLILEKNYKLNEVIACRDDIMTYLSSIGIDKKIAFSIMEDVRKGKKLKPQYEEIMREFKVSEDYIDSCNKIKYMFPKAHATAYVLMAWKIAWFKVHHPSAFYAAIFSFKIKEHDILPCVTGGINEVMRLYKDISTRIEKSRRNNTNAAFKVTEKEKDLLSTYEVYIEMLQRNIKLEQVSLEHSDALNFVVKNNKIYPPFNVIPGLGEEIAKLIVKSRNESAFKSQADLKTRCKLSKKIWDYFTEYKVFGDLKPDEKIRLY</sequence>
<dbReference type="InterPro" id="IPR012337">
    <property type="entry name" value="RNaseH-like_sf"/>
</dbReference>
<accession>A0AAW6HPF0</accession>
<evidence type="ECO:0000256" key="11">
    <source>
        <dbReference type="HAMAP-Rule" id="MF_00356"/>
    </source>
</evidence>
<dbReference type="PANTHER" id="PTHR32294:SF5">
    <property type="entry name" value="DNA POLYMERASE III POLC-TYPE"/>
    <property type="match status" value="1"/>
</dbReference>
<dbReference type="InterPro" id="IPR040982">
    <property type="entry name" value="DNA_pol3_finger"/>
</dbReference>
<comment type="subcellular location">
    <subcellularLocation>
        <location evidence="11">Cytoplasm</location>
    </subcellularLocation>
</comment>
<keyword evidence="4 11" id="KW-0548">Nucleotidyltransferase</keyword>
<dbReference type="InterPro" id="IPR029460">
    <property type="entry name" value="DNAPol_HHH"/>
</dbReference>
<evidence type="ECO:0000313" key="14">
    <source>
        <dbReference type="EMBL" id="MDC4183660.1"/>
    </source>
</evidence>
<dbReference type="Proteomes" id="UP001216384">
    <property type="component" value="Unassembled WGS sequence"/>
</dbReference>
<reference evidence="14" key="1">
    <citation type="submission" date="2021-11" db="EMBL/GenBank/DDBJ databases">
        <title>Description of Mycoplasma bradburyaesp. nov.from sea birds: a tribute to a great mycoplasmologist.</title>
        <authorList>
            <person name="Ramirez A.S."/>
            <person name="Poveda C."/>
            <person name="Suarez-Perez A."/>
            <person name="Rosales R.S."/>
            <person name="Dijkman R."/>
            <person name="Feberwee A."/>
            <person name="Spergser J."/>
            <person name="Szostak M.P."/>
            <person name="Ressel L."/>
            <person name="Calabuig P."/>
            <person name="Catania S."/>
            <person name="Gobbo F."/>
            <person name="Timofte D."/>
            <person name="Poveda J.B."/>
        </authorList>
    </citation>
    <scope>NUCLEOTIDE SEQUENCE</scope>
    <source>
        <strain evidence="14">T264</strain>
    </source>
</reference>
<dbReference type="InterPro" id="IPR036397">
    <property type="entry name" value="RNaseH_sf"/>
</dbReference>
<evidence type="ECO:0000259" key="12">
    <source>
        <dbReference type="SMART" id="SM00479"/>
    </source>
</evidence>
<dbReference type="InterPro" id="IPR003141">
    <property type="entry name" value="Pol/His_phosphatase_N"/>
</dbReference>
<evidence type="ECO:0000256" key="8">
    <source>
        <dbReference type="ARBA" id="ARBA00022839"/>
    </source>
</evidence>
<dbReference type="Gene3D" id="1.10.150.700">
    <property type="entry name" value="PolC, middle finger domain"/>
    <property type="match status" value="1"/>
</dbReference>
<keyword evidence="3 11" id="KW-0808">Transferase</keyword>
<dbReference type="PANTHER" id="PTHR32294">
    <property type="entry name" value="DNA POLYMERASE III SUBUNIT ALPHA"/>
    <property type="match status" value="1"/>
</dbReference>
<dbReference type="InterPro" id="IPR006054">
    <property type="entry name" value="DnaQ"/>
</dbReference>
<dbReference type="InterPro" id="IPR011708">
    <property type="entry name" value="DNA_pol3_alpha_NTPase_dom"/>
</dbReference>
<dbReference type="Gene3D" id="1.10.150.870">
    <property type="match status" value="1"/>
</dbReference>
<dbReference type="RefSeq" id="WP_272404086.1">
    <property type="nucleotide sequence ID" value="NZ_JAJHZO010000003.1"/>
</dbReference>
<feature type="domain" description="Polymerase/histidinol phosphatase N-terminal" evidence="13">
    <location>
        <begin position="331"/>
        <end position="400"/>
    </location>
</feature>
<dbReference type="Pfam" id="PF14579">
    <property type="entry name" value="HHH_6"/>
    <property type="match status" value="1"/>
</dbReference>
<dbReference type="NCBIfam" id="TIGR00573">
    <property type="entry name" value="dnaq"/>
    <property type="match status" value="1"/>
</dbReference>
<evidence type="ECO:0000256" key="2">
    <source>
        <dbReference type="ARBA" id="ARBA00022490"/>
    </source>
</evidence>
<keyword evidence="9 11" id="KW-0239">DNA-directed DNA polymerase</keyword>
<dbReference type="Gene3D" id="3.30.1900.20">
    <property type="match status" value="1"/>
</dbReference>
<keyword evidence="6 11" id="KW-0540">Nuclease</keyword>
<evidence type="ECO:0000256" key="5">
    <source>
        <dbReference type="ARBA" id="ARBA00022705"/>
    </source>
</evidence>
<keyword evidence="5 11" id="KW-0235">DNA replication</keyword>
<dbReference type="EC" id="2.7.7.7" evidence="11"/>
<comment type="function">
    <text evidence="1 11">Required for replicative DNA synthesis. This DNA polymerase also exhibits 3' to 5' exonuclease activity.</text>
</comment>
<dbReference type="Pfam" id="PF17657">
    <property type="entry name" value="DNA_pol3_finger"/>
    <property type="match status" value="1"/>
</dbReference>
<evidence type="ECO:0000256" key="6">
    <source>
        <dbReference type="ARBA" id="ARBA00022722"/>
    </source>
</evidence>
<dbReference type="Gene3D" id="3.30.420.10">
    <property type="entry name" value="Ribonuclease H-like superfamily/Ribonuclease H"/>
    <property type="match status" value="1"/>
</dbReference>
<evidence type="ECO:0000256" key="1">
    <source>
        <dbReference type="ARBA" id="ARBA00003452"/>
    </source>
</evidence>
<evidence type="ECO:0000259" key="13">
    <source>
        <dbReference type="SMART" id="SM00481"/>
    </source>
</evidence>
<dbReference type="GO" id="GO:0006261">
    <property type="term" value="P:DNA-templated DNA replication"/>
    <property type="evidence" value="ECO:0007669"/>
    <property type="project" value="UniProtKB-UniRule"/>
</dbReference>
<dbReference type="InterPro" id="IPR044923">
    <property type="entry name" value="PolC_middle_finger_sf"/>
</dbReference>
<dbReference type="GO" id="GO:0003887">
    <property type="term" value="F:DNA-directed DNA polymerase activity"/>
    <property type="evidence" value="ECO:0007669"/>
    <property type="project" value="UniProtKB-UniRule"/>
</dbReference>
<organism evidence="14 15">
    <name type="scientific">Mycoplasma bradburyae</name>
    <dbReference type="NCBI Taxonomy" id="2963128"/>
    <lineage>
        <taxon>Bacteria</taxon>
        <taxon>Bacillati</taxon>
        <taxon>Mycoplasmatota</taxon>
        <taxon>Mollicutes</taxon>
        <taxon>Mycoplasmataceae</taxon>
        <taxon>Mycoplasma</taxon>
    </lineage>
</organism>
<dbReference type="NCBIfam" id="NF001688">
    <property type="entry name" value="PRK00448.1"/>
    <property type="match status" value="1"/>
</dbReference>
<dbReference type="Pfam" id="PF00929">
    <property type="entry name" value="RNase_T"/>
    <property type="match status" value="1"/>
</dbReference>
<dbReference type="Gene3D" id="3.20.20.140">
    <property type="entry name" value="Metal-dependent hydrolases"/>
    <property type="match status" value="1"/>
</dbReference>
<feature type="domain" description="Exonuclease" evidence="12">
    <location>
        <begin position="418"/>
        <end position="597"/>
    </location>
</feature>
<evidence type="ECO:0000256" key="3">
    <source>
        <dbReference type="ARBA" id="ARBA00022679"/>
    </source>
</evidence>
<keyword evidence="2 11" id="KW-0963">Cytoplasm</keyword>
<comment type="similarity">
    <text evidence="11">Belongs to the DNA polymerase type-C family. PolC subfamily.</text>
</comment>
<dbReference type="SMART" id="SM00481">
    <property type="entry name" value="POLIIIAc"/>
    <property type="match status" value="1"/>
</dbReference>
<dbReference type="CDD" id="cd06127">
    <property type="entry name" value="DEDDh"/>
    <property type="match status" value="1"/>
</dbReference>
<dbReference type="SUPFAM" id="SSF53098">
    <property type="entry name" value="Ribonuclease H-like"/>
    <property type="match status" value="1"/>
</dbReference>
<dbReference type="HAMAP" id="MF_00356">
    <property type="entry name" value="DNApol_PolC"/>
    <property type="match status" value="1"/>
</dbReference>
<evidence type="ECO:0000256" key="7">
    <source>
        <dbReference type="ARBA" id="ARBA00022801"/>
    </source>
</evidence>
<dbReference type="InterPro" id="IPR004805">
    <property type="entry name" value="DnaE2/DnaE/PolC"/>
</dbReference>
<dbReference type="InterPro" id="IPR006308">
    <property type="entry name" value="Pol_III_a_PolC-type_gram_pos"/>
</dbReference>
<dbReference type="FunFam" id="3.30.420.10:FF:000045">
    <property type="entry name" value="3'-5' exonuclease DinG"/>
    <property type="match status" value="1"/>
</dbReference>
<dbReference type="EMBL" id="JAJHZP010000015">
    <property type="protein sequence ID" value="MDC4183660.1"/>
    <property type="molecule type" value="Genomic_DNA"/>
</dbReference>
<dbReference type="Gene3D" id="6.10.140.1510">
    <property type="match status" value="1"/>
</dbReference>
<dbReference type="InterPro" id="IPR004013">
    <property type="entry name" value="PHP_dom"/>
</dbReference>
<protein>
    <recommendedName>
        <fullName evidence="11">DNA polymerase III PolC-type</fullName>
        <shortName evidence="11">PolIII</shortName>
        <ecNumber evidence="11">2.7.7.7</ecNumber>
    </recommendedName>
</protein>